<evidence type="ECO:0000259" key="2">
    <source>
        <dbReference type="Pfam" id="PF02093"/>
    </source>
</evidence>
<feature type="compositionally biased region" description="Basic and acidic residues" evidence="1">
    <location>
        <begin position="167"/>
        <end position="197"/>
    </location>
</feature>
<dbReference type="PANTHER" id="PTHR33166">
    <property type="entry name" value="GAG_P30 DOMAIN-CONTAINING PROTEIN"/>
    <property type="match status" value="1"/>
</dbReference>
<organism evidence="3 4">
    <name type="scientific">Chiloscyllium punctatum</name>
    <name type="common">Brownbanded bambooshark</name>
    <name type="synonym">Hemiscyllium punctatum</name>
    <dbReference type="NCBI Taxonomy" id="137246"/>
    <lineage>
        <taxon>Eukaryota</taxon>
        <taxon>Metazoa</taxon>
        <taxon>Chordata</taxon>
        <taxon>Craniata</taxon>
        <taxon>Vertebrata</taxon>
        <taxon>Chondrichthyes</taxon>
        <taxon>Elasmobranchii</taxon>
        <taxon>Galeomorphii</taxon>
        <taxon>Galeoidea</taxon>
        <taxon>Orectolobiformes</taxon>
        <taxon>Hemiscylliidae</taxon>
        <taxon>Chiloscyllium</taxon>
    </lineage>
</organism>
<name>A0A401RYU7_CHIPU</name>
<proteinExistence type="predicted"/>
<protein>
    <recommendedName>
        <fullName evidence="2">Core shell protein Gag P30 domain-containing protein</fullName>
    </recommendedName>
</protein>
<keyword evidence="4" id="KW-1185">Reference proteome</keyword>
<dbReference type="Pfam" id="PF02093">
    <property type="entry name" value="Gag_p30"/>
    <property type="match status" value="1"/>
</dbReference>
<evidence type="ECO:0000256" key="1">
    <source>
        <dbReference type="SAM" id="MobiDB-lite"/>
    </source>
</evidence>
<feature type="region of interest" description="Disordered" evidence="1">
    <location>
        <begin position="1"/>
        <end position="38"/>
    </location>
</feature>
<feature type="domain" description="Core shell protein Gag P30" evidence="2">
    <location>
        <begin position="25"/>
        <end position="148"/>
    </location>
</feature>
<reference evidence="3 4" key="1">
    <citation type="journal article" date="2018" name="Nat. Ecol. Evol.">
        <title>Shark genomes provide insights into elasmobranch evolution and the origin of vertebrates.</title>
        <authorList>
            <person name="Hara Y"/>
            <person name="Yamaguchi K"/>
            <person name="Onimaru K"/>
            <person name="Kadota M"/>
            <person name="Koyanagi M"/>
            <person name="Keeley SD"/>
            <person name="Tatsumi K"/>
            <person name="Tanaka K"/>
            <person name="Motone F"/>
            <person name="Kageyama Y"/>
            <person name="Nozu R"/>
            <person name="Adachi N"/>
            <person name="Nishimura O"/>
            <person name="Nakagawa R"/>
            <person name="Tanegashima C"/>
            <person name="Kiyatake I"/>
            <person name="Matsumoto R"/>
            <person name="Murakumo K"/>
            <person name="Nishida K"/>
            <person name="Terakita A"/>
            <person name="Kuratani S"/>
            <person name="Sato K"/>
            <person name="Hyodo S Kuraku.S."/>
        </authorList>
    </citation>
    <scope>NUCLEOTIDE SEQUENCE [LARGE SCALE GENOMIC DNA]</scope>
</reference>
<evidence type="ECO:0000313" key="3">
    <source>
        <dbReference type="EMBL" id="GCC23333.1"/>
    </source>
</evidence>
<dbReference type="Gene3D" id="1.10.375.10">
    <property type="entry name" value="Human Immunodeficiency Virus Type 1 Capsid Protein"/>
    <property type="match status" value="1"/>
</dbReference>
<feature type="region of interest" description="Disordered" evidence="1">
    <location>
        <begin position="167"/>
        <end position="198"/>
    </location>
</feature>
<dbReference type="InterPro" id="IPR008919">
    <property type="entry name" value="Retrov_capsid_N"/>
</dbReference>
<sequence length="232" mass="27259">MIRRAAGQEWERKHPVGEEGAPAEQKFLNVDPHWENNDREDRESMWDLREMVILGIKEVAPRSQNFVKAFEVREEKNETPSAFLKRLKEATRKYSGMDPDNQIAQGLLKVQSVTKSWPDIQKKLQKLDGWSERQMEELLREAQKVYVKREDEKQKQKAKMMVAAVEEITKRGRGSRDNRKGRGGHERQRSDIRERRQQAGCYHCGKVGHFKWESLELAREREAVSLMTLDED</sequence>
<dbReference type="InterPro" id="IPR003036">
    <property type="entry name" value="Gag_P30"/>
</dbReference>
<dbReference type="InterPro" id="IPR050462">
    <property type="entry name" value="Retroviral_Gag-Pol_poly"/>
</dbReference>
<accession>A0A401RYU7</accession>
<dbReference type="EMBL" id="BEZZ01000026">
    <property type="protein sequence ID" value="GCC23333.1"/>
    <property type="molecule type" value="Genomic_DNA"/>
</dbReference>
<dbReference type="Proteomes" id="UP000287033">
    <property type="component" value="Unassembled WGS sequence"/>
</dbReference>
<dbReference type="AlphaFoldDB" id="A0A401RYU7"/>
<dbReference type="GO" id="GO:0019068">
    <property type="term" value="P:virion assembly"/>
    <property type="evidence" value="ECO:0007669"/>
    <property type="project" value="InterPro"/>
</dbReference>
<dbReference type="OMA" id="YVRRESK"/>
<evidence type="ECO:0000313" key="4">
    <source>
        <dbReference type="Proteomes" id="UP000287033"/>
    </source>
</evidence>
<dbReference type="STRING" id="137246.A0A401RYU7"/>
<gene>
    <name evidence="3" type="ORF">chiPu_0001727</name>
</gene>
<comment type="caution">
    <text evidence="3">The sequence shown here is derived from an EMBL/GenBank/DDBJ whole genome shotgun (WGS) entry which is preliminary data.</text>
</comment>